<dbReference type="SFLD" id="SFLDS00029">
    <property type="entry name" value="Radical_SAM"/>
    <property type="match status" value="1"/>
</dbReference>
<comment type="cofactor">
    <cofactor evidence="1">
        <name>[4Fe-4S] cluster</name>
        <dbReference type="ChEBI" id="CHEBI:49883"/>
    </cofactor>
</comment>
<evidence type="ECO:0000256" key="1">
    <source>
        <dbReference type="ARBA" id="ARBA00001966"/>
    </source>
</evidence>
<dbReference type="SFLD" id="SFLDG01067">
    <property type="entry name" value="SPASM/twitch_domain_containing"/>
    <property type="match status" value="1"/>
</dbReference>
<protein>
    <recommendedName>
        <fullName evidence="8">S-adenosylmethionine-dependent nucleotide dehydratase</fullName>
    </recommendedName>
</protein>
<dbReference type="PANTHER" id="PTHR21339:SF0">
    <property type="entry name" value="S-ADENOSYLMETHIONINE-DEPENDENT NUCLEOTIDE DEHYDRATASE RSAD2"/>
    <property type="match status" value="1"/>
</dbReference>
<dbReference type="AlphaFoldDB" id="A0A378NUX8"/>
<dbReference type="GO" id="GO:0051539">
    <property type="term" value="F:4 iron, 4 sulfur cluster binding"/>
    <property type="evidence" value="ECO:0007669"/>
    <property type="project" value="UniProtKB-KW"/>
</dbReference>
<keyword evidence="4" id="KW-0479">Metal-binding</keyword>
<dbReference type="GO" id="GO:0051607">
    <property type="term" value="P:defense response to virus"/>
    <property type="evidence" value="ECO:0007669"/>
    <property type="project" value="UniProtKB-KW"/>
</dbReference>
<dbReference type="EMBL" id="UGPP01000001">
    <property type="protein sequence ID" value="STY72174.1"/>
    <property type="molecule type" value="Genomic_DNA"/>
</dbReference>
<evidence type="ECO:0000313" key="10">
    <source>
        <dbReference type="EMBL" id="STY72174.1"/>
    </source>
</evidence>
<dbReference type="Proteomes" id="UP000255234">
    <property type="component" value="Unassembled WGS sequence"/>
</dbReference>
<evidence type="ECO:0000256" key="4">
    <source>
        <dbReference type="ARBA" id="ARBA00022723"/>
    </source>
</evidence>
<dbReference type="InterPro" id="IPR051196">
    <property type="entry name" value="RSAD2/Viperin_antiviral"/>
</dbReference>
<dbReference type="GO" id="GO:0046872">
    <property type="term" value="F:metal ion binding"/>
    <property type="evidence" value="ECO:0007669"/>
    <property type="project" value="UniProtKB-KW"/>
</dbReference>
<organism evidence="10 11">
    <name type="scientific">Megamonas hypermegale</name>
    <dbReference type="NCBI Taxonomy" id="158847"/>
    <lineage>
        <taxon>Bacteria</taxon>
        <taxon>Bacillati</taxon>
        <taxon>Bacillota</taxon>
        <taxon>Negativicutes</taxon>
        <taxon>Selenomonadales</taxon>
        <taxon>Selenomonadaceae</taxon>
        <taxon>Megamonas</taxon>
    </lineage>
</organism>
<dbReference type="RefSeq" id="WP_181805722.1">
    <property type="nucleotide sequence ID" value="NZ_UGPP01000001.1"/>
</dbReference>
<dbReference type="InterPro" id="IPR013785">
    <property type="entry name" value="Aldolase_TIM"/>
</dbReference>
<evidence type="ECO:0000313" key="11">
    <source>
        <dbReference type="Proteomes" id="UP000255234"/>
    </source>
</evidence>
<proteinExistence type="predicted"/>
<keyword evidence="2" id="KW-0004">4Fe-4S</keyword>
<dbReference type="CDD" id="cd01335">
    <property type="entry name" value="Radical_SAM"/>
    <property type="match status" value="1"/>
</dbReference>
<evidence type="ECO:0000256" key="7">
    <source>
        <dbReference type="ARBA" id="ARBA00023118"/>
    </source>
</evidence>
<evidence type="ECO:0000256" key="8">
    <source>
        <dbReference type="ARBA" id="ARBA00039667"/>
    </source>
</evidence>
<evidence type="ECO:0000256" key="6">
    <source>
        <dbReference type="ARBA" id="ARBA00023014"/>
    </source>
</evidence>
<dbReference type="PROSITE" id="PS51918">
    <property type="entry name" value="RADICAL_SAM"/>
    <property type="match status" value="1"/>
</dbReference>
<feature type="domain" description="Radical SAM core" evidence="9">
    <location>
        <begin position="1"/>
        <end position="210"/>
    </location>
</feature>
<keyword evidence="6" id="KW-0411">Iron-sulfur</keyword>
<evidence type="ECO:0000256" key="3">
    <source>
        <dbReference type="ARBA" id="ARBA00022691"/>
    </source>
</evidence>
<reference evidence="10 11" key="1">
    <citation type="submission" date="2018-06" db="EMBL/GenBank/DDBJ databases">
        <authorList>
            <consortium name="Pathogen Informatics"/>
            <person name="Doyle S."/>
        </authorList>
    </citation>
    <scope>NUCLEOTIDE SEQUENCE [LARGE SCALE GENOMIC DNA]</scope>
    <source>
        <strain evidence="10 11">NCTC10571</strain>
    </source>
</reference>
<keyword evidence="5" id="KW-0408">Iron</keyword>
<dbReference type="SUPFAM" id="SSF102114">
    <property type="entry name" value="Radical SAM enzymes"/>
    <property type="match status" value="1"/>
</dbReference>
<evidence type="ECO:0000259" key="9">
    <source>
        <dbReference type="PROSITE" id="PS51918"/>
    </source>
</evidence>
<name>A0A378NUX8_9FIRM</name>
<dbReference type="PANTHER" id="PTHR21339">
    <property type="entry name" value="RADICAL S-ADENOSYL METHIONINE DOMAIN-CONTAINING PROTEIN 2"/>
    <property type="match status" value="1"/>
</dbReference>
<dbReference type="InterPro" id="IPR007197">
    <property type="entry name" value="rSAM"/>
</dbReference>
<dbReference type="NCBIfam" id="NF038283">
    <property type="entry name" value="viperin_w_prok"/>
    <property type="match status" value="1"/>
</dbReference>
<evidence type="ECO:0000256" key="2">
    <source>
        <dbReference type="ARBA" id="ARBA00022485"/>
    </source>
</evidence>
<dbReference type="Gene3D" id="3.20.20.70">
    <property type="entry name" value="Aldolase class I"/>
    <property type="match status" value="1"/>
</dbReference>
<dbReference type="InterPro" id="IPR058240">
    <property type="entry name" value="rSAM_sf"/>
</dbReference>
<sequence length="274" mass="31970">MFKVNLHLLEGCNFHCRTCFAHFDSRRTLSVMEWKHIIDNLYKSGKVNAINFAGGEPMLYAHLGELIKYVYSLNMKVSIITNGSLMTNKWLSKYAQYIDMIGFSIDSFDKNNSIKMGRCSCKNQVFGRDEFLNIYPELLKHNIKIKINTVVNRFNYQEQFSKQLEGLKIDRWKVLKMKAFDNGKFNNRDLEISMEEFNDFVKANPYINRIVEDSMVNSYFVVDANGNLLDNSPNSYGSVGSLLEEDFDSVFNRFNFDEDLYNSRYVKVNKQKVA</sequence>
<keyword evidence="7" id="KW-0051">Antiviral defense</keyword>
<gene>
    <name evidence="10" type="ORF">NCTC10571_02365</name>
</gene>
<keyword evidence="3" id="KW-0949">S-adenosyl-L-methionine</keyword>
<dbReference type="Pfam" id="PF04055">
    <property type="entry name" value="Radical_SAM"/>
    <property type="match status" value="1"/>
</dbReference>
<evidence type="ECO:0000256" key="5">
    <source>
        <dbReference type="ARBA" id="ARBA00023004"/>
    </source>
</evidence>
<dbReference type="GO" id="GO:0003824">
    <property type="term" value="F:catalytic activity"/>
    <property type="evidence" value="ECO:0007669"/>
    <property type="project" value="InterPro"/>
</dbReference>
<accession>A0A378NUX8</accession>